<dbReference type="Proteomes" id="UP000265520">
    <property type="component" value="Unassembled WGS sequence"/>
</dbReference>
<sequence>ILQVRPAHRMSRNVSYKRPIETRKHALES</sequence>
<feature type="compositionally biased region" description="Basic and acidic residues" evidence="1">
    <location>
        <begin position="18"/>
        <end position="29"/>
    </location>
</feature>
<feature type="region of interest" description="Disordered" evidence="1">
    <location>
        <begin position="1"/>
        <end position="29"/>
    </location>
</feature>
<comment type="caution">
    <text evidence="2">The sequence shown here is derived from an EMBL/GenBank/DDBJ whole genome shotgun (WGS) entry which is preliminary data.</text>
</comment>
<evidence type="ECO:0000313" key="3">
    <source>
        <dbReference type="Proteomes" id="UP000265520"/>
    </source>
</evidence>
<protein>
    <submittedName>
        <fullName evidence="2">Uncharacterized protein</fullName>
    </submittedName>
</protein>
<name>A0A392SJN0_9FABA</name>
<dbReference type="EMBL" id="LXQA010382154">
    <property type="protein sequence ID" value="MCI48130.1"/>
    <property type="molecule type" value="Genomic_DNA"/>
</dbReference>
<feature type="non-terminal residue" evidence="2">
    <location>
        <position position="1"/>
    </location>
</feature>
<proteinExistence type="predicted"/>
<dbReference type="AlphaFoldDB" id="A0A392SJN0"/>
<reference evidence="2 3" key="1">
    <citation type="journal article" date="2018" name="Front. Plant Sci.">
        <title>Red Clover (Trifolium pratense) and Zigzag Clover (T. medium) - A Picture of Genomic Similarities and Differences.</title>
        <authorList>
            <person name="Dluhosova J."/>
            <person name="Istvanek J."/>
            <person name="Nedelnik J."/>
            <person name="Repkova J."/>
        </authorList>
    </citation>
    <scope>NUCLEOTIDE SEQUENCE [LARGE SCALE GENOMIC DNA]</scope>
    <source>
        <strain evidence="3">cv. 10/8</strain>
        <tissue evidence="2">Leaf</tissue>
    </source>
</reference>
<evidence type="ECO:0000256" key="1">
    <source>
        <dbReference type="SAM" id="MobiDB-lite"/>
    </source>
</evidence>
<organism evidence="2 3">
    <name type="scientific">Trifolium medium</name>
    <dbReference type="NCBI Taxonomy" id="97028"/>
    <lineage>
        <taxon>Eukaryota</taxon>
        <taxon>Viridiplantae</taxon>
        <taxon>Streptophyta</taxon>
        <taxon>Embryophyta</taxon>
        <taxon>Tracheophyta</taxon>
        <taxon>Spermatophyta</taxon>
        <taxon>Magnoliopsida</taxon>
        <taxon>eudicotyledons</taxon>
        <taxon>Gunneridae</taxon>
        <taxon>Pentapetalae</taxon>
        <taxon>rosids</taxon>
        <taxon>fabids</taxon>
        <taxon>Fabales</taxon>
        <taxon>Fabaceae</taxon>
        <taxon>Papilionoideae</taxon>
        <taxon>50 kb inversion clade</taxon>
        <taxon>NPAAA clade</taxon>
        <taxon>Hologalegina</taxon>
        <taxon>IRL clade</taxon>
        <taxon>Trifolieae</taxon>
        <taxon>Trifolium</taxon>
    </lineage>
</organism>
<feature type="compositionally biased region" description="Basic residues" evidence="1">
    <location>
        <begin position="1"/>
        <end position="11"/>
    </location>
</feature>
<keyword evidence="3" id="KW-1185">Reference proteome</keyword>
<accession>A0A392SJN0</accession>
<evidence type="ECO:0000313" key="2">
    <source>
        <dbReference type="EMBL" id="MCI48130.1"/>
    </source>
</evidence>